<comment type="catalytic activity">
    <reaction evidence="8">
        <text>ATP + H2O = ADP + phosphate + H(+)</text>
        <dbReference type="Rhea" id="RHEA:13065"/>
        <dbReference type="ChEBI" id="CHEBI:15377"/>
        <dbReference type="ChEBI" id="CHEBI:15378"/>
        <dbReference type="ChEBI" id="CHEBI:30616"/>
        <dbReference type="ChEBI" id="CHEBI:43474"/>
        <dbReference type="ChEBI" id="CHEBI:456216"/>
        <dbReference type="EC" id="5.6.2.4"/>
    </reaction>
</comment>
<proteinExistence type="predicted"/>
<evidence type="ECO:0000259" key="10">
    <source>
        <dbReference type="PROSITE" id="PS51198"/>
    </source>
</evidence>
<dbReference type="RefSeq" id="WP_148781029.1">
    <property type="nucleotide sequence ID" value="NZ_VNHU01000001.1"/>
</dbReference>
<dbReference type="InterPro" id="IPR014017">
    <property type="entry name" value="DNA_helicase_UvrD-like_C"/>
</dbReference>
<evidence type="ECO:0000256" key="8">
    <source>
        <dbReference type="ARBA" id="ARBA00048988"/>
    </source>
</evidence>
<dbReference type="GO" id="GO:0003677">
    <property type="term" value="F:DNA binding"/>
    <property type="evidence" value="ECO:0007669"/>
    <property type="project" value="InterPro"/>
</dbReference>
<evidence type="ECO:0000256" key="4">
    <source>
        <dbReference type="ARBA" id="ARBA00022840"/>
    </source>
</evidence>
<feature type="domain" description="UvrD-like helicase ATP-binding" evidence="10">
    <location>
        <begin position="1"/>
        <end position="473"/>
    </location>
</feature>
<reference evidence="12 13" key="1">
    <citation type="submission" date="2019-07" db="EMBL/GenBank/DDBJ databases">
        <title>Genomic Encyclopedia of Archaeal and Bacterial Type Strains, Phase II (KMG-II): from individual species to whole genera.</title>
        <authorList>
            <person name="Goeker M."/>
        </authorList>
    </citation>
    <scope>NUCLEOTIDE SEQUENCE [LARGE SCALE GENOMIC DNA]</scope>
    <source>
        <strain evidence="12 13">DSM 17527</strain>
    </source>
</reference>
<evidence type="ECO:0000256" key="9">
    <source>
        <dbReference type="PROSITE-ProRule" id="PRU00560"/>
    </source>
</evidence>
<evidence type="ECO:0000256" key="7">
    <source>
        <dbReference type="ARBA" id="ARBA00034808"/>
    </source>
</evidence>
<gene>
    <name evidence="12" type="ORF">BD809_101147</name>
</gene>
<dbReference type="SUPFAM" id="SSF52540">
    <property type="entry name" value="P-loop containing nucleoside triphosphate hydrolases"/>
    <property type="match status" value="1"/>
</dbReference>
<keyword evidence="5" id="KW-0413">Isomerase</keyword>
<dbReference type="GO" id="GO:0000725">
    <property type="term" value="P:recombinational repair"/>
    <property type="evidence" value="ECO:0007669"/>
    <property type="project" value="TreeGrafter"/>
</dbReference>
<dbReference type="AlphaFoldDB" id="A0A5S5CCA1"/>
<name>A0A5S5CCA1_9FLAO</name>
<evidence type="ECO:0000256" key="2">
    <source>
        <dbReference type="ARBA" id="ARBA00022801"/>
    </source>
</evidence>
<dbReference type="OrthoDB" id="9810135at2"/>
<keyword evidence="4 9" id="KW-0067">ATP-binding</keyword>
<dbReference type="Pfam" id="PF13361">
    <property type="entry name" value="UvrD_C"/>
    <property type="match status" value="2"/>
</dbReference>
<dbReference type="GO" id="GO:0005829">
    <property type="term" value="C:cytosol"/>
    <property type="evidence" value="ECO:0007669"/>
    <property type="project" value="TreeGrafter"/>
</dbReference>
<dbReference type="GO" id="GO:0043138">
    <property type="term" value="F:3'-5' DNA helicase activity"/>
    <property type="evidence" value="ECO:0007669"/>
    <property type="project" value="UniProtKB-EC"/>
</dbReference>
<evidence type="ECO:0000313" key="12">
    <source>
        <dbReference type="EMBL" id="TYP77001.1"/>
    </source>
</evidence>
<dbReference type="PROSITE" id="PS51198">
    <property type="entry name" value="UVRD_HELICASE_ATP_BIND"/>
    <property type="match status" value="1"/>
</dbReference>
<dbReference type="GO" id="GO:0005524">
    <property type="term" value="F:ATP binding"/>
    <property type="evidence" value="ECO:0007669"/>
    <property type="project" value="UniProtKB-UniRule"/>
</dbReference>
<keyword evidence="2 9" id="KW-0378">Hydrolase</keyword>
<feature type="binding site" evidence="9">
    <location>
        <begin position="12"/>
        <end position="19"/>
    </location>
    <ligand>
        <name>ATP</name>
        <dbReference type="ChEBI" id="CHEBI:30616"/>
    </ligand>
</feature>
<dbReference type="PANTHER" id="PTHR11070">
    <property type="entry name" value="UVRD / RECB / PCRA DNA HELICASE FAMILY MEMBER"/>
    <property type="match status" value="1"/>
</dbReference>
<evidence type="ECO:0000256" key="6">
    <source>
        <dbReference type="ARBA" id="ARBA00034617"/>
    </source>
</evidence>
<dbReference type="EC" id="5.6.2.4" evidence="7"/>
<comment type="caution">
    <text evidence="12">The sequence shown here is derived from an EMBL/GenBank/DDBJ whole genome shotgun (WGS) entry which is preliminary data.</text>
</comment>
<feature type="domain" description="UvrD-like helicase C-terminal" evidence="11">
    <location>
        <begin position="474"/>
        <end position="737"/>
    </location>
</feature>
<dbReference type="EMBL" id="VNHU01000001">
    <property type="protein sequence ID" value="TYP77001.1"/>
    <property type="molecule type" value="Genomic_DNA"/>
</dbReference>
<dbReference type="InterPro" id="IPR027417">
    <property type="entry name" value="P-loop_NTPase"/>
</dbReference>
<evidence type="ECO:0000256" key="3">
    <source>
        <dbReference type="ARBA" id="ARBA00022806"/>
    </source>
</evidence>
<evidence type="ECO:0000256" key="1">
    <source>
        <dbReference type="ARBA" id="ARBA00022741"/>
    </source>
</evidence>
<dbReference type="InterPro" id="IPR000212">
    <property type="entry name" value="DNA_helicase_UvrD/REP"/>
</dbReference>
<accession>A0A5S5CCA1</accession>
<dbReference type="GO" id="GO:0016887">
    <property type="term" value="F:ATP hydrolysis activity"/>
    <property type="evidence" value="ECO:0007669"/>
    <property type="project" value="RHEA"/>
</dbReference>
<keyword evidence="3 9" id="KW-0347">Helicase</keyword>
<dbReference type="GO" id="GO:0004527">
    <property type="term" value="F:exonuclease activity"/>
    <property type="evidence" value="ECO:0007669"/>
    <property type="project" value="UniProtKB-KW"/>
</dbReference>
<organism evidence="12 13">
    <name type="scientific">Aquimarina intermedia</name>
    <dbReference type="NCBI Taxonomy" id="350814"/>
    <lineage>
        <taxon>Bacteria</taxon>
        <taxon>Pseudomonadati</taxon>
        <taxon>Bacteroidota</taxon>
        <taxon>Flavobacteriia</taxon>
        <taxon>Flavobacteriales</taxon>
        <taxon>Flavobacteriaceae</taxon>
        <taxon>Aquimarina</taxon>
    </lineage>
</organism>
<sequence length="1048" mass="120979">MKSTSSFTVYNAAAGAGKTYTLVREYLVRLLMADYKEAYKNILAITFTNKAVAEMKSRILDSLVGIASKQVSQKYEGLLNELAQETGLTTEKLQKKANQILKSILHNYAAFDIVTIDTFTHRVIRTFAHDLSIPVNFEIEMDTETLVSEAVDAVVAKIGEDRVLTQTILDFAFNKLDDDKSWDIAIELNKVAKLLFSENDRIHLEKLSNKRTEDFKSFQKLLLQQQETLLSEIKALAEKVLNLIEISGLDPTDFKGKDGYVPAHFKKMIEKNGAIDFKAGWKQAIETTDFYTKTLVQTKKDSIDEIRPFIVNAFLTTKNMFYELKFVQNILKNLVPLSILSAIHKELTAIKKERNILLISEFNEIISDAIQDQPAPFIYERLGERYRDYFIDEFQDTSSLQWTNLVPLIENAITTETLTGKRGKLTIVGDAKQAIYRWRGGRAEQFIELSQQHTPFSTSDKEVLNLPTNYRSCAEIINFNNDFFTYLSKDFSDTSHTKLYEEGNKQLHNSKEGGFINLSFIEAKNVDEENERYPEAVYETILELCEKGYALRDICILTRRQREGTHIADYLTERSITIVSSETLLINNAPEVQFIVSMLTWSLYPQDLITKTELLHFLAIHYRIEDPHRFIKEAIHAEQQEWTTILSAFQIEFDFNQLLKLPFYEVVEYIVSTFNLHETGGSYVQFFLDTVFSYQQQHEEGILGFLSYWSAKKTKLSIVAPEGEDAVRIMTIHKAKGLEFKCVIYPYANVDIYREIEPKTWFPFPDNEAGFTEVLLNYSSEIAEYSTYGQELVEQRKAQLELDAFNLLYVAFTRAEEQLYVLSKFELSAKKEPNSKKFSGKLIGYLEQRGLWKPDQMEYIFGEFERPSPEGEVTVTQSAHATNTYYSNRSKNVKIVTNSGLLWNTNQKAAIEKGNLLHYLMSKVMYAQDVEVVIDRALQEGLITKSEQEFLKNYLIKIVKHPQLSEYFSEEYEILNEKEIFSNGKSYRPDRIILKGLDVSIMDYKTGTYSGSHAEQIYDYGELMKRMGYKIKNRILVYSDEEIALRFI</sequence>
<keyword evidence="12" id="KW-0269">Exonuclease</keyword>
<dbReference type="Gene3D" id="3.40.50.300">
    <property type="entry name" value="P-loop containing nucleotide triphosphate hydrolases"/>
    <property type="match status" value="3"/>
</dbReference>
<evidence type="ECO:0000259" key="11">
    <source>
        <dbReference type="PROSITE" id="PS51217"/>
    </source>
</evidence>
<dbReference type="Gene3D" id="1.10.3170.10">
    <property type="entry name" value="Recbcd, chain B, domain 2"/>
    <property type="match status" value="1"/>
</dbReference>
<keyword evidence="13" id="KW-1185">Reference proteome</keyword>
<dbReference type="InterPro" id="IPR014016">
    <property type="entry name" value="UvrD-like_ATP-bd"/>
</dbReference>
<evidence type="ECO:0000313" key="13">
    <source>
        <dbReference type="Proteomes" id="UP000324376"/>
    </source>
</evidence>
<comment type="catalytic activity">
    <reaction evidence="6">
        <text>Couples ATP hydrolysis with the unwinding of duplex DNA by translocating in the 3'-5' direction.</text>
        <dbReference type="EC" id="5.6.2.4"/>
    </reaction>
</comment>
<keyword evidence="12" id="KW-0540">Nuclease</keyword>
<dbReference type="Pfam" id="PF00580">
    <property type="entry name" value="UvrD-helicase"/>
    <property type="match status" value="1"/>
</dbReference>
<dbReference type="Proteomes" id="UP000324376">
    <property type="component" value="Unassembled WGS sequence"/>
</dbReference>
<protein>
    <recommendedName>
        <fullName evidence="7">DNA 3'-5' helicase</fullName>
        <ecNumber evidence="7">5.6.2.4</ecNumber>
    </recommendedName>
</protein>
<evidence type="ECO:0000256" key="5">
    <source>
        <dbReference type="ARBA" id="ARBA00023235"/>
    </source>
</evidence>
<keyword evidence="1 9" id="KW-0547">Nucleotide-binding</keyword>
<dbReference type="PANTHER" id="PTHR11070:SF67">
    <property type="entry name" value="DNA 3'-5' HELICASE"/>
    <property type="match status" value="1"/>
</dbReference>
<dbReference type="PROSITE" id="PS51217">
    <property type="entry name" value="UVRD_HELICASE_CTER"/>
    <property type="match status" value="1"/>
</dbReference>